<sequence length="350" mass="36502">MGMSEQKSSAAERAGRLGAYVVPGRVTDPRPALTQAAEAERLGLGTVWLSERWGAKDFGVLFGAISQVTSDIDIAAGVTHLNSRHPALLASMAMTAQALSDGRLVLGVGRSVAAMWQSVGLPVPTNRSLTDSADIFRRLCRGEKVRYQGPAGNFPALRLTDVPDQPVPPLLLAAIGPRGLELAGRHFDGVILHPFLTPEAVARSAQLVRAAAAAAGRPADAVRICATVVTASGLAPAEEAAIVAGRAVSYYQIPGFGEQLARVNDWDPDQLAVLRAHPQLAGIRGSADSVRTAAQLVEAAAALPARWLNEASAVGTAAQCHAVFDRYLDAGADELILHGSTPDRLASVVG</sequence>
<proteinExistence type="predicted"/>
<dbReference type="SUPFAM" id="SSF51679">
    <property type="entry name" value="Bacterial luciferase-like"/>
    <property type="match status" value="1"/>
</dbReference>
<organism evidence="3 4">
    <name type="scientific">Nocardia cerradoensis</name>
    <dbReference type="NCBI Taxonomy" id="85688"/>
    <lineage>
        <taxon>Bacteria</taxon>
        <taxon>Bacillati</taxon>
        <taxon>Actinomycetota</taxon>
        <taxon>Actinomycetes</taxon>
        <taxon>Mycobacteriales</taxon>
        <taxon>Nocardiaceae</taxon>
        <taxon>Nocardia</taxon>
    </lineage>
</organism>
<dbReference type="PANTHER" id="PTHR43244:SF1">
    <property type="entry name" value="5,10-METHYLENETETRAHYDROMETHANOPTERIN REDUCTASE"/>
    <property type="match status" value="1"/>
</dbReference>
<accession>A0A231H341</accession>
<dbReference type="NCBIfam" id="TIGR03857">
    <property type="entry name" value="F420_MSMEG_2249"/>
    <property type="match status" value="1"/>
</dbReference>
<name>A0A231H341_9NOCA</name>
<dbReference type="Pfam" id="PF00296">
    <property type="entry name" value="Bac_luciferase"/>
    <property type="match status" value="1"/>
</dbReference>
<gene>
    <name evidence="3" type="primary">fgd2_6</name>
    <name evidence="3" type="ORF">B7C42_04638</name>
</gene>
<evidence type="ECO:0000313" key="4">
    <source>
        <dbReference type="Proteomes" id="UP000215506"/>
    </source>
</evidence>
<dbReference type="AlphaFoldDB" id="A0A231H341"/>
<dbReference type="InterPro" id="IPR050564">
    <property type="entry name" value="F420-G6PD/mer"/>
</dbReference>
<protein>
    <submittedName>
        <fullName evidence="3">F420-dependent hydroxymycolic acid dehydrogenase</fullName>
        <ecNumber evidence="3">1.1.98.-</ecNumber>
    </submittedName>
</protein>
<evidence type="ECO:0000259" key="2">
    <source>
        <dbReference type="Pfam" id="PF00296"/>
    </source>
</evidence>
<keyword evidence="1 3" id="KW-0560">Oxidoreductase</keyword>
<evidence type="ECO:0000256" key="1">
    <source>
        <dbReference type="ARBA" id="ARBA00023002"/>
    </source>
</evidence>
<dbReference type="Gene3D" id="3.20.20.30">
    <property type="entry name" value="Luciferase-like domain"/>
    <property type="match status" value="1"/>
</dbReference>
<dbReference type="InterPro" id="IPR022378">
    <property type="entry name" value="F420_OxRdatse_MSMEG2249_pred"/>
</dbReference>
<keyword evidence="4" id="KW-1185">Reference proteome</keyword>
<dbReference type="Proteomes" id="UP000215506">
    <property type="component" value="Unassembled WGS sequence"/>
</dbReference>
<reference evidence="3 4" key="1">
    <citation type="submission" date="2017-07" db="EMBL/GenBank/DDBJ databases">
        <title>First draft Genome Sequence of Nocardia cerradoensis isolated from human infection.</title>
        <authorList>
            <person name="Carrasco G."/>
        </authorList>
    </citation>
    <scope>NUCLEOTIDE SEQUENCE [LARGE SCALE GENOMIC DNA]</scope>
    <source>
        <strain evidence="3 4">CNM20130759</strain>
    </source>
</reference>
<dbReference type="EMBL" id="NGAF01000010">
    <property type="protein sequence ID" value="OXR43216.1"/>
    <property type="molecule type" value="Genomic_DNA"/>
</dbReference>
<comment type="caution">
    <text evidence="3">The sequence shown here is derived from an EMBL/GenBank/DDBJ whole genome shotgun (WGS) entry which is preliminary data.</text>
</comment>
<evidence type="ECO:0000313" key="3">
    <source>
        <dbReference type="EMBL" id="OXR43216.1"/>
    </source>
</evidence>
<dbReference type="PANTHER" id="PTHR43244">
    <property type="match status" value="1"/>
</dbReference>
<feature type="domain" description="Luciferase-like" evidence="2">
    <location>
        <begin position="25"/>
        <end position="333"/>
    </location>
</feature>
<dbReference type="InterPro" id="IPR036661">
    <property type="entry name" value="Luciferase-like_sf"/>
</dbReference>
<dbReference type="GO" id="GO:0016705">
    <property type="term" value="F:oxidoreductase activity, acting on paired donors, with incorporation or reduction of molecular oxygen"/>
    <property type="evidence" value="ECO:0007669"/>
    <property type="project" value="InterPro"/>
</dbReference>
<dbReference type="EC" id="1.1.98.-" evidence="3"/>
<dbReference type="InterPro" id="IPR011251">
    <property type="entry name" value="Luciferase-like_dom"/>
</dbReference>